<protein>
    <recommendedName>
        <fullName evidence="4">DUF2834 domain-containing protein</fullName>
    </recommendedName>
</protein>
<evidence type="ECO:0008006" key="4">
    <source>
        <dbReference type="Google" id="ProtNLM"/>
    </source>
</evidence>
<evidence type="ECO:0000256" key="1">
    <source>
        <dbReference type="SAM" id="Phobius"/>
    </source>
</evidence>
<sequence length="111" mass="12387">MARRRWLDEADVGLVLVTIFIAMSLLLPCYLFVLHLGAAGCGEACDSTTTWWTTVTFFAFDGILFAAVMPLYVLRAKRWERTWWIPAGGILLLAVGARIAYLVIRIAIPTP</sequence>
<reference evidence="2 3" key="1">
    <citation type="submission" date="2021-06" db="EMBL/GenBank/DDBJ databases">
        <title>Genome-based taxonomic framework of Microbacterium strains isolated from marine environment, the description of four new species and reclassification of four preexisting species.</title>
        <authorList>
            <person name="Lee S.D."/>
            <person name="Kim S.-M."/>
            <person name="Byeon Y.-S."/>
            <person name="Yang H.L."/>
            <person name="Kim I.S."/>
        </authorList>
    </citation>
    <scope>NUCLEOTIDE SEQUENCE [LARGE SCALE GENOMIC DNA]</scope>
    <source>
        <strain evidence="2 3">SSW1-36</strain>
    </source>
</reference>
<evidence type="ECO:0000313" key="3">
    <source>
        <dbReference type="Proteomes" id="UP000831963"/>
    </source>
</evidence>
<organism evidence="2 3">
    <name type="scientific">Microbacterium galbinum</name>
    <dbReference type="NCBI Taxonomy" id="2851646"/>
    <lineage>
        <taxon>Bacteria</taxon>
        <taxon>Bacillati</taxon>
        <taxon>Actinomycetota</taxon>
        <taxon>Actinomycetes</taxon>
        <taxon>Micrococcales</taxon>
        <taxon>Microbacteriaceae</taxon>
        <taxon>Microbacterium</taxon>
    </lineage>
</organism>
<dbReference type="Proteomes" id="UP000831963">
    <property type="component" value="Chromosome"/>
</dbReference>
<feature type="transmembrane region" description="Helical" evidence="1">
    <location>
        <begin position="50"/>
        <end position="72"/>
    </location>
</feature>
<keyword evidence="1" id="KW-0812">Transmembrane</keyword>
<dbReference type="RefSeq" id="WP_247955493.1">
    <property type="nucleotide sequence ID" value="NZ_CP078077.1"/>
</dbReference>
<keyword evidence="3" id="KW-1185">Reference proteome</keyword>
<keyword evidence="1" id="KW-0472">Membrane</keyword>
<proteinExistence type="predicted"/>
<feature type="transmembrane region" description="Helical" evidence="1">
    <location>
        <begin position="84"/>
        <end position="108"/>
    </location>
</feature>
<name>A0ABY4IRR6_9MICO</name>
<evidence type="ECO:0000313" key="2">
    <source>
        <dbReference type="EMBL" id="UPL14601.1"/>
    </source>
</evidence>
<accession>A0ABY4IRR6</accession>
<feature type="transmembrane region" description="Helical" evidence="1">
    <location>
        <begin position="12"/>
        <end position="38"/>
    </location>
</feature>
<gene>
    <name evidence="2" type="ORF">KV396_08980</name>
</gene>
<dbReference type="EMBL" id="CP078077">
    <property type="protein sequence ID" value="UPL14601.1"/>
    <property type="molecule type" value="Genomic_DNA"/>
</dbReference>
<keyword evidence="1" id="KW-1133">Transmembrane helix</keyword>